<name>A0A4Y7TG50_COPMI</name>
<evidence type="ECO:0000259" key="2">
    <source>
        <dbReference type="Pfam" id="PF23153"/>
    </source>
</evidence>
<dbReference type="AlphaFoldDB" id="A0A4Y7TG50"/>
<comment type="caution">
    <text evidence="3">The sequence shown here is derived from an EMBL/GenBank/DDBJ whole genome shotgun (WGS) entry which is preliminary data.</text>
</comment>
<accession>A0A4Y7TG50</accession>
<dbReference type="Pfam" id="PF23153">
    <property type="entry name" value="Aip3p_Bud6_N"/>
    <property type="match status" value="1"/>
</dbReference>
<evidence type="ECO:0000313" key="4">
    <source>
        <dbReference type="Proteomes" id="UP000298030"/>
    </source>
</evidence>
<proteinExistence type="predicted"/>
<gene>
    <name evidence="3" type="ORF">FA13DRAFT_1730910</name>
</gene>
<feature type="region of interest" description="Disordered" evidence="1">
    <location>
        <begin position="1"/>
        <end position="43"/>
    </location>
</feature>
<organism evidence="3 4">
    <name type="scientific">Coprinellus micaceus</name>
    <name type="common">Glistening ink-cap mushroom</name>
    <name type="synonym">Coprinus micaceus</name>
    <dbReference type="NCBI Taxonomy" id="71717"/>
    <lineage>
        <taxon>Eukaryota</taxon>
        <taxon>Fungi</taxon>
        <taxon>Dikarya</taxon>
        <taxon>Basidiomycota</taxon>
        <taxon>Agaricomycotina</taxon>
        <taxon>Agaricomycetes</taxon>
        <taxon>Agaricomycetidae</taxon>
        <taxon>Agaricales</taxon>
        <taxon>Agaricineae</taxon>
        <taxon>Psathyrellaceae</taxon>
        <taxon>Coprinellus</taxon>
    </lineage>
</organism>
<sequence>MYSGYESSPTATPSRSSSTSTHSHHSSSGWNGYRGSPTQGDVPTAVHTLLASTKKLQAILEEWSVGRADETEVSDVYVQIGTEFNTIITAFAYHQIDLSDIHSVPHEMRDVLERCLAEEPAPETLAQFMPELKAILIKLLRGLHTRQETWQARTSIPSNRSSPRNSR</sequence>
<feature type="domain" description="Aip3p/Bud6 N-terminal" evidence="2">
    <location>
        <begin position="44"/>
        <end position="151"/>
    </location>
</feature>
<dbReference type="Proteomes" id="UP000298030">
    <property type="component" value="Unassembled WGS sequence"/>
</dbReference>
<dbReference type="InterPro" id="IPR056279">
    <property type="entry name" value="Aip3p_Bud6_N"/>
</dbReference>
<protein>
    <recommendedName>
        <fullName evidence="2">Aip3p/Bud6 N-terminal domain-containing protein</fullName>
    </recommendedName>
</protein>
<evidence type="ECO:0000256" key="1">
    <source>
        <dbReference type="SAM" id="MobiDB-lite"/>
    </source>
</evidence>
<evidence type="ECO:0000313" key="3">
    <source>
        <dbReference type="EMBL" id="TEB33153.1"/>
    </source>
</evidence>
<feature type="compositionally biased region" description="Low complexity" evidence="1">
    <location>
        <begin position="7"/>
        <end position="21"/>
    </location>
</feature>
<reference evidence="3 4" key="1">
    <citation type="journal article" date="2019" name="Nat. Ecol. Evol.">
        <title>Megaphylogeny resolves global patterns of mushroom evolution.</title>
        <authorList>
            <person name="Varga T."/>
            <person name="Krizsan K."/>
            <person name="Foldi C."/>
            <person name="Dima B."/>
            <person name="Sanchez-Garcia M."/>
            <person name="Sanchez-Ramirez S."/>
            <person name="Szollosi G.J."/>
            <person name="Szarkandi J.G."/>
            <person name="Papp V."/>
            <person name="Albert L."/>
            <person name="Andreopoulos W."/>
            <person name="Angelini C."/>
            <person name="Antonin V."/>
            <person name="Barry K.W."/>
            <person name="Bougher N.L."/>
            <person name="Buchanan P."/>
            <person name="Buyck B."/>
            <person name="Bense V."/>
            <person name="Catcheside P."/>
            <person name="Chovatia M."/>
            <person name="Cooper J."/>
            <person name="Damon W."/>
            <person name="Desjardin D."/>
            <person name="Finy P."/>
            <person name="Geml J."/>
            <person name="Haridas S."/>
            <person name="Hughes K."/>
            <person name="Justo A."/>
            <person name="Karasinski D."/>
            <person name="Kautmanova I."/>
            <person name="Kiss B."/>
            <person name="Kocsube S."/>
            <person name="Kotiranta H."/>
            <person name="LaButti K.M."/>
            <person name="Lechner B.E."/>
            <person name="Liimatainen K."/>
            <person name="Lipzen A."/>
            <person name="Lukacs Z."/>
            <person name="Mihaltcheva S."/>
            <person name="Morgado L.N."/>
            <person name="Niskanen T."/>
            <person name="Noordeloos M.E."/>
            <person name="Ohm R.A."/>
            <person name="Ortiz-Santana B."/>
            <person name="Ovrebo C."/>
            <person name="Racz N."/>
            <person name="Riley R."/>
            <person name="Savchenko A."/>
            <person name="Shiryaev A."/>
            <person name="Soop K."/>
            <person name="Spirin V."/>
            <person name="Szebenyi C."/>
            <person name="Tomsovsky M."/>
            <person name="Tulloss R.E."/>
            <person name="Uehling J."/>
            <person name="Grigoriev I.V."/>
            <person name="Vagvolgyi C."/>
            <person name="Papp T."/>
            <person name="Martin F.M."/>
            <person name="Miettinen O."/>
            <person name="Hibbett D.S."/>
            <person name="Nagy L.G."/>
        </authorList>
    </citation>
    <scope>NUCLEOTIDE SEQUENCE [LARGE SCALE GENOMIC DNA]</scope>
    <source>
        <strain evidence="3 4">FP101781</strain>
    </source>
</reference>
<dbReference type="EMBL" id="QPFP01000013">
    <property type="protein sequence ID" value="TEB33153.1"/>
    <property type="molecule type" value="Genomic_DNA"/>
</dbReference>
<keyword evidence="4" id="KW-1185">Reference proteome</keyword>
<dbReference type="OrthoDB" id="783096at2759"/>